<keyword evidence="1" id="KW-1133">Transmembrane helix</keyword>
<evidence type="ECO:0000313" key="2">
    <source>
        <dbReference type="EMBL" id="MFB2939104.1"/>
    </source>
</evidence>
<keyword evidence="1" id="KW-0472">Membrane</keyword>
<proteinExistence type="predicted"/>
<keyword evidence="1" id="KW-0812">Transmembrane</keyword>
<dbReference type="EMBL" id="JBHFNS010000093">
    <property type="protein sequence ID" value="MFB2939104.1"/>
    <property type="molecule type" value="Genomic_DNA"/>
</dbReference>
<feature type="transmembrane region" description="Helical" evidence="1">
    <location>
        <begin position="9"/>
        <end position="27"/>
    </location>
</feature>
<evidence type="ECO:0000256" key="1">
    <source>
        <dbReference type="SAM" id="Phobius"/>
    </source>
</evidence>
<feature type="transmembrane region" description="Helical" evidence="1">
    <location>
        <begin position="135"/>
        <end position="160"/>
    </location>
</feature>
<dbReference type="RefSeq" id="WP_413260575.1">
    <property type="nucleotide sequence ID" value="NZ_JBHFNS010000093.1"/>
</dbReference>
<feature type="transmembrane region" description="Helical" evidence="1">
    <location>
        <begin position="51"/>
        <end position="69"/>
    </location>
</feature>
<dbReference type="Proteomes" id="UP001576776">
    <property type="component" value="Unassembled WGS sequence"/>
</dbReference>
<name>A0ABV4YLJ9_9CYAN</name>
<protein>
    <submittedName>
        <fullName evidence="2">Uncharacterized protein</fullName>
    </submittedName>
</protein>
<organism evidence="2 3">
    <name type="scientific">Floridaenema fluviatile BLCC-F154</name>
    <dbReference type="NCBI Taxonomy" id="3153640"/>
    <lineage>
        <taxon>Bacteria</taxon>
        <taxon>Bacillati</taxon>
        <taxon>Cyanobacteriota</taxon>
        <taxon>Cyanophyceae</taxon>
        <taxon>Oscillatoriophycideae</taxon>
        <taxon>Aerosakkonematales</taxon>
        <taxon>Aerosakkonemataceae</taxon>
        <taxon>Floridanema</taxon>
        <taxon>Floridanema fluviatile</taxon>
    </lineage>
</organism>
<keyword evidence="3" id="KW-1185">Reference proteome</keyword>
<accession>A0ABV4YLJ9</accession>
<gene>
    <name evidence="2" type="ORF">ACE1B6_27950</name>
</gene>
<feature type="transmembrane region" description="Helical" evidence="1">
    <location>
        <begin position="90"/>
        <end position="115"/>
    </location>
</feature>
<reference evidence="2 3" key="1">
    <citation type="submission" date="2024-09" db="EMBL/GenBank/DDBJ databases">
        <title>Floridaenema gen nov. (Aerosakkonemataceae, Aerosakkonematales ord. nov., Cyanobacteria) from benthic tropical and subtropical fresh waters, with the description of four new species.</title>
        <authorList>
            <person name="Moretto J.A."/>
            <person name="Berthold D.E."/>
            <person name="Lefler F.W."/>
            <person name="Huang I.-S."/>
            <person name="Laughinghouse H. IV."/>
        </authorList>
    </citation>
    <scope>NUCLEOTIDE SEQUENCE [LARGE SCALE GENOMIC DNA]</scope>
    <source>
        <strain evidence="2 3">BLCC-F154</strain>
    </source>
</reference>
<comment type="caution">
    <text evidence="2">The sequence shown here is derived from an EMBL/GenBank/DDBJ whole genome shotgun (WGS) entry which is preliminary data.</text>
</comment>
<sequence length="162" mass="18349">MQKIRSSPLLSLIMLFITYIILGWSLYTNTLGWGLCNGQLFGVVFYFKCKWWAMILAIALILLLAETLASPLSNLRKFISLAFQSDTRAFITLISMAFFTALIIIWIHFVAYIVLLVATALRARLDMVMTEFRGWQAFFILAGVSLLGFIVGWISPNLILSL</sequence>
<evidence type="ECO:0000313" key="3">
    <source>
        <dbReference type="Proteomes" id="UP001576776"/>
    </source>
</evidence>